<dbReference type="CDD" id="cd12797">
    <property type="entry name" value="M23_peptidase"/>
    <property type="match status" value="1"/>
</dbReference>
<dbReference type="GO" id="GO:0004222">
    <property type="term" value="F:metalloendopeptidase activity"/>
    <property type="evidence" value="ECO:0007669"/>
    <property type="project" value="TreeGrafter"/>
</dbReference>
<name>A0A927BSW8_9BACL</name>
<sequence>MTSQWACDSSFVVSSSYGERVHPVYGTVKFHKGIDLVASPPDRILYAFVPGVVVHAGEGQTGSGFGKMGLVVAIRDEAGYLHVYAHLSAVAVKRGASIRKGEAIGRQGSTGLSTGPHLHYEVRKRSQPSYGWTADASGVVDPTAYVLRYNQEKEEEPMTAEERQLLQGMHAQLGAQAARIADLEQERALQQRRMERQQQELEELEKLQRMSPPAWAEAAVRAAAQAGLVDSPEQGSYDFYRMLTVLHRAQAIG</sequence>
<dbReference type="AlphaFoldDB" id="A0A927BSW8"/>
<evidence type="ECO:0000313" key="3">
    <source>
        <dbReference type="EMBL" id="MBD2846177.1"/>
    </source>
</evidence>
<accession>A0A927BSW8</accession>
<dbReference type="InterPro" id="IPR050570">
    <property type="entry name" value="Cell_wall_metabolism_enzyme"/>
</dbReference>
<dbReference type="EMBL" id="JACXIZ010000021">
    <property type="protein sequence ID" value="MBD2846177.1"/>
    <property type="molecule type" value="Genomic_DNA"/>
</dbReference>
<dbReference type="PANTHER" id="PTHR21666">
    <property type="entry name" value="PEPTIDASE-RELATED"/>
    <property type="match status" value="1"/>
</dbReference>
<protein>
    <submittedName>
        <fullName evidence="3">M23 family metallopeptidase</fullName>
    </submittedName>
</protein>
<gene>
    <name evidence="3" type="ORF">IDH44_13305</name>
</gene>
<evidence type="ECO:0000259" key="2">
    <source>
        <dbReference type="Pfam" id="PF01551"/>
    </source>
</evidence>
<dbReference type="RefSeq" id="WP_190918367.1">
    <property type="nucleotide sequence ID" value="NZ_JACXIZ010000021.1"/>
</dbReference>
<feature type="domain" description="M23ase beta-sheet core" evidence="2">
    <location>
        <begin position="29"/>
        <end position="128"/>
    </location>
</feature>
<keyword evidence="1" id="KW-0175">Coiled coil</keyword>
<dbReference type="Proteomes" id="UP000621560">
    <property type="component" value="Unassembled WGS sequence"/>
</dbReference>
<dbReference type="Pfam" id="PF01551">
    <property type="entry name" value="Peptidase_M23"/>
    <property type="match status" value="1"/>
</dbReference>
<reference evidence="3" key="1">
    <citation type="submission" date="2020-09" db="EMBL/GenBank/DDBJ databases">
        <title>A novel bacterium of genus Paenibacillus, isolated from South China Sea.</title>
        <authorList>
            <person name="Huang H."/>
            <person name="Mo K."/>
            <person name="Hu Y."/>
        </authorList>
    </citation>
    <scope>NUCLEOTIDE SEQUENCE</scope>
    <source>
        <strain evidence="3">IB182496</strain>
    </source>
</reference>
<proteinExistence type="predicted"/>
<dbReference type="Gene3D" id="2.70.70.10">
    <property type="entry name" value="Glucose Permease (Domain IIA)"/>
    <property type="match status" value="1"/>
</dbReference>
<dbReference type="InterPro" id="IPR011055">
    <property type="entry name" value="Dup_hybrid_motif"/>
</dbReference>
<comment type="caution">
    <text evidence="3">The sequence shown here is derived from an EMBL/GenBank/DDBJ whole genome shotgun (WGS) entry which is preliminary data.</text>
</comment>
<keyword evidence="4" id="KW-1185">Reference proteome</keyword>
<evidence type="ECO:0000313" key="4">
    <source>
        <dbReference type="Proteomes" id="UP000621560"/>
    </source>
</evidence>
<dbReference type="SUPFAM" id="SSF51261">
    <property type="entry name" value="Duplicated hybrid motif"/>
    <property type="match status" value="1"/>
</dbReference>
<feature type="coiled-coil region" evidence="1">
    <location>
        <begin position="180"/>
        <end position="207"/>
    </location>
</feature>
<organism evidence="3 4">
    <name type="scientific">Paenibacillus sabuli</name>
    <dbReference type="NCBI Taxonomy" id="2772509"/>
    <lineage>
        <taxon>Bacteria</taxon>
        <taxon>Bacillati</taxon>
        <taxon>Bacillota</taxon>
        <taxon>Bacilli</taxon>
        <taxon>Bacillales</taxon>
        <taxon>Paenibacillaceae</taxon>
        <taxon>Paenibacillus</taxon>
    </lineage>
</organism>
<evidence type="ECO:0000256" key="1">
    <source>
        <dbReference type="SAM" id="Coils"/>
    </source>
</evidence>
<dbReference type="PANTHER" id="PTHR21666:SF286">
    <property type="entry name" value="LIPOPROTEIN NLPD"/>
    <property type="match status" value="1"/>
</dbReference>
<dbReference type="InterPro" id="IPR016047">
    <property type="entry name" value="M23ase_b-sheet_dom"/>
</dbReference>